<dbReference type="GeneID" id="78529342"/>
<evidence type="ECO:0000256" key="7">
    <source>
        <dbReference type="ARBA" id="ARBA00023277"/>
    </source>
</evidence>
<dbReference type="EC" id="2.4.1.25" evidence="3 10"/>
<name>A0A0C9NDT8_SPHPI</name>
<keyword evidence="6 10" id="KW-0808">Transferase</keyword>
<dbReference type="RefSeq" id="WP_007403491.1">
    <property type="nucleotide sequence ID" value="NZ_BBJS01000014.1"/>
</dbReference>
<evidence type="ECO:0000256" key="9">
    <source>
        <dbReference type="ARBA" id="ARBA00031501"/>
    </source>
</evidence>
<accession>A0A0C9NDT8</accession>
<keyword evidence="5 10" id="KW-0328">Glycosyltransferase</keyword>
<evidence type="ECO:0000256" key="6">
    <source>
        <dbReference type="ARBA" id="ARBA00022679"/>
    </source>
</evidence>
<sequence>MSDLHDRAKSAGLIRDWQDAKGTDQQVSDEALEAILACLDHDVGEERFVSGDVGEAIALPEGWRSGSAKLLLEDGEIRSVKLEEQGGRAQLPAQLAPGYHRLEQGERQLTVAVAPRRCPSPPAGRHWGSAVQIPSLREGHGAYGDFASLAAAATTLGRAGAAALAISPVHALFPADATRFSPYAPSSRLFRNAWLGPAGEPVVEAGELIDWKSAAPDRMRDLRAAYDGLSSEERAQFAQWRQSQGERLQAHVVFDTLHTYFHARAGASGWPQWPTEYHDPASDTVSRFVAEHEDAVTFHAFTQWQADRGLAKAASAARGAGMAIGLIADLAIGVAGDGADGWSRPQDLLTGLSIGAPPDPLGPDGQNWGITALSPFALRRQGFAPFIRTLRAIFAHAGGVRIDHALGLGRLWVIPDGRAADQGAYLTMPFDHMLRILKIEAHRANDGRGAIVIGEDLGTVPPGFRDTMADAGMLGMRVLPFERDKAGHFLAPETWSAHAIAMTATHDIATVAGWWEGRDLEWRAQIAGTTVSDDQVEERKEERARLWDAIGEGPAPAEAAVVVDAAIEAVAATPCPLAIVPVEDLFGLIEQPNLPGTVDEHPNWRRRLPDTLEALTADTTVVARITMLNAR</sequence>
<dbReference type="NCBIfam" id="TIGR00217">
    <property type="entry name" value="malQ"/>
    <property type="match status" value="1"/>
</dbReference>
<reference evidence="11 12" key="1">
    <citation type="submission" date="2014-08" db="EMBL/GenBank/DDBJ databases">
        <title>Whole genome shotgun sequence of Sphingomonas paucimobilis NBRC 13935.</title>
        <authorList>
            <person name="Hosoyama A."/>
            <person name="Hashimoto M."/>
            <person name="Hosoyama Y."/>
            <person name="Noguchi M."/>
            <person name="Uohara A."/>
            <person name="Ohji S."/>
            <person name="Katano-Makiyama Y."/>
            <person name="Ichikawa N."/>
            <person name="Kimura A."/>
            <person name="Yamazoe A."/>
            <person name="Fujita N."/>
        </authorList>
    </citation>
    <scope>NUCLEOTIDE SEQUENCE [LARGE SCALE GENOMIC DNA]</scope>
    <source>
        <strain evidence="11 12">NBRC 13935</strain>
    </source>
</reference>
<proteinExistence type="inferred from homology"/>
<evidence type="ECO:0000256" key="1">
    <source>
        <dbReference type="ARBA" id="ARBA00000439"/>
    </source>
</evidence>
<dbReference type="PANTHER" id="PTHR32438">
    <property type="entry name" value="4-ALPHA-GLUCANOTRANSFERASE DPE1, CHLOROPLASTIC/AMYLOPLASTIC"/>
    <property type="match status" value="1"/>
</dbReference>
<evidence type="ECO:0000313" key="11">
    <source>
        <dbReference type="EMBL" id="GAN12903.1"/>
    </source>
</evidence>
<evidence type="ECO:0000256" key="2">
    <source>
        <dbReference type="ARBA" id="ARBA00005684"/>
    </source>
</evidence>
<comment type="caution">
    <text evidence="11">The sequence shown here is derived from an EMBL/GenBank/DDBJ whole genome shotgun (WGS) entry which is preliminary data.</text>
</comment>
<evidence type="ECO:0000256" key="5">
    <source>
        <dbReference type="ARBA" id="ARBA00022676"/>
    </source>
</evidence>
<evidence type="ECO:0000256" key="3">
    <source>
        <dbReference type="ARBA" id="ARBA00012560"/>
    </source>
</evidence>
<dbReference type="GO" id="GO:0005975">
    <property type="term" value="P:carbohydrate metabolic process"/>
    <property type="evidence" value="ECO:0007669"/>
    <property type="project" value="InterPro"/>
</dbReference>
<evidence type="ECO:0000256" key="10">
    <source>
        <dbReference type="RuleBase" id="RU361207"/>
    </source>
</evidence>
<organism evidence="11 12">
    <name type="scientific">Sphingomonas paucimobilis NBRC 13935</name>
    <dbReference type="NCBI Taxonomy" id="1219050"/>
    <lineage>
        <taxon>Bacteria</taxon>
        <taxon>Pseudomonadati</taxon>
        <taxon>Pseudomonadota</taxon>
        <taxon>Alphaproteobacteria</taxon>
        <taxon>Sphingomonadales</taxon>
        <taxon>Sphingomonadaceae</taxon>
        <taxon>Sphingomonas</taxon>
    </lineage>
</organism>
<dbReference type="EMBL" id="BBJS01000014">
    <property type="protein sequence ID" value="GAN12903.1"/>
    <property type="molecule type" value="Genomic_DNA"/>
</dbReference>
<dbReference type="AlphaFoldDB" id="A0A0C9NDT8"/>
<comment type="similarity">
    <text evidence="2 10">Belongs to the disproportionating enzyme family.</text>
</comment>
<keyword evidence="7 10" id="KW-0119">Carbohydrate metabolism</keyword>
<gene>
    <name evidence="11" type="primary">malQ</name>
    <name evidence="11" type="ORF">SP6_14_00590</name>
</gene>
<evidence type="ECO:0000256" key="4">
    <source>
        <dbReference type="ARBA" id="ARBA00020295"/>
    </source>
</evidence>
<dbReference type="GO" id="GO:0004134">
    <property type="term" value="F:4-alpha-glucanotransferase activity"/>
    <property type="evidence" value="ECO:0007669"/>
    <property type="project" value="UniProtKB-EC"/>
</dbReference>
<dbReference type="Gene3D" id="3.20.20.80">
    <property type="entry name" value="Glycosidases"/>
    <property type="match status" value="1"/>
</dbReference>
<comment type="catalytic activity">
    <reaction evidence="1 10">
        <text>Transfers a segment of a (1-&gt;4)-alpha-D-glucan to a new position in an acceptor, which may be glucose or a (1-&gt;4)-alpha-D-glucan.</text>
        <dbReference type="EC" id="2.4.1.25"/>
    </reaction>
</comment>
<evidence type="ECO:0000313" key="12">
    <source>
        <dbReference type="Proteomes" id="UP000032025"/>
    </source>
</evidence>
<dbReference type="InterPro" id="IPR017853">
    <property type="entry name" value="GH"/>
</dbReference>
<evidence type="ECO:0000256" key="8">
    <source>
        <dbReference type="ARBA" id="ARBA00031423"/>
    </source>
</evidence>
<dbReference type="SUPFAM" id="SSF51445">
    <property type="entry name" value="(Trans)glycosidases"/>
    <property type="match status" value="1"/>
</dbReference>
<dbReference type="Pfam" id="PF02446">
    <property type="entry name" value="Glyco_hydro_77"/>
    <property type="match status" value="1"/>
</dbReference>
<dbReference type="Proteomes" id="UP000032025">
    <property type="component" value="Unassembled WGS sequence"/>
</dbReference>
<keyword evidence="12" id="KW-1185">Reference proteome</keyword>
<dbReference type="InterPro" id="IPR003385">
    <property type="entry name" value="Glyco_hydro_77"/>
</dbReference>
<dbReference type="PANTHER" id="PTHR32438:SF5">
    <property type="entry name" value="4-ALPHA-GLUCANOTRANSFERASE DPE1, CHLOROPLASTIC_AMYLOPLASTIC"/>
    <property type="match status" value="1"/>
</dbReference>
<protein>
    <recommendedName>
        <fullName evidence="4 10">4-alpha-glucanotransferase</fullName>
        <ecNumber evidence="3 10">2.4.1.25</ecNumber>
    </recommendedName>
    <alternativeName>
        <fullName evidence="8 10">Amylomaltase</fullName>
    </alternativeName>
    <alternativeName>
        <fullName evidence="9 10">Disproportionating enzyme</fullName>
    </alternativeName>
</protein>